<dbReference type="InterPro" id="IPR011011">
    <property type="entry name" value="Znf_FYVE_PHD"/>
</dbReference>
<dbReference type="Pfam" id="PF00628">
    <property type="entry name" value="PHD"/>
    <property type="match status" value="1"/>
</dbReference>
<dbReference type="SUPFAM" id="SSF57903">
    <property type="entry name" value="FYVE/PHD zinc finger"/>
    <property type="match status" value="1"/>
</dbReference>
<evidence type="ECO:0000256" key="7">
    <source>
        <dbReference type="SAM" id="MobiDB-lite"/>
    </source>
</evidence>
<keyword evidence="5" id="KW-0539">Nucleus</keyword>
<evidence type="ECO:0000256" key="3">
    <source>
        <dbReference type="ARBA" id="ARBA00022771"/>
    </source>
</evidence>
<dbReference type="PANTHER" id="PTHR46174">
    <property type="entry name" value="CXXC-TYPE ZINC FINGER PROTEIN 1"/>
    <property type="match status" value="1"/>
</dbReference>
<dbReference type="InterPro" id="IPR037869">
    <property type="entry name" value="Spp1/CFP1"/>
</dbReference>
<dbReference type="PROSITE" id="PS50016">
    <property type="entry name" value="ZF_PHD_2"/>
    <property type="match status" value="1"/>
</dbReference>
<keyword evidence="4" id="KW-0862">Zinc</keyword>
<evidence type="ECO:0000256" key="6">
    <source>
        <dbReference type="PROSITE-ProRule" id="PRU00146"/>
    </source>
</evidence>
<feature type="non-terminal residue" evidence="9">
    <location>
        <position position="1"/>
    </location>
</feature>
<organism evidence="9 10">
    <name type="scientific">Porites lobata</name>
    <dbReference type="NCBI Taxonomy" id="104759"/>
    <lineage>
        <taxon>Eukaryota</taxon>
        <taxon>Metazoa</taxon>
        <taxon>Cnidaria</taxon>
        <taxon>Anthozoa</taxon>
        <taxon>Hexacorallia</taxon>
        <taxon>Scleractinia</taxon>
        <taxon>Fungiina</taxon>
        <taxon>Poritidae</taxon>
        <taxon>Porites</taxon>
    </lineage>
</organism>
<evidence type="ECO:0000259" key="8">
    <source>
        <dbReference type="PROSITE" id="PS50016"/>
    </source>
</evidence>
<feature type="region of interest" description="Disordered" evidence="7">
    <location>
        <begin position="152"/>
        <end position="171"/>
    </location>
</feature>
<keyword evidence="10" id="KW-1185">Reference proteome</keyword>
<comment type="caution">
    <text evidence="9">The sequence shown here is derived from an EMBL/GenBank/DDBJ whole genome shotgun (WGS) entry which is preliminary data.</text>
</comment>
<keyword evidence="3 6" id="KW-0863">Zinc-finger</keyword>
<feature type="compositionally biased region" description="Acidic residues" evidence="7">
    <location>
        <begin position="161"/>
        <end position="171"/>
    </location>
</feature>
<dbReference type="Gene3D" id="3.30.40.10">
    <property type="entry name" value="Zinc/RING finger domain, C3HC4 (zinc finger)"/>
    <property type="match status" value="1"/>
</dbReference>
<feature type="region of interest" description="Disordered" evidence="7">
    <location>
        <begin position="194"/>
        <end position="217"/>
    </location>
</feature>
<reference evidence="9 10" key="1">
    <citation type="submission" date="2022-05" db="EMBL/GenBank/DDBJ databases">
        <authorList>
            <consortium name="Genoscope - CEA"/>
            <person name="William W."/>
        </authorList>
    </citation>
    <scope>NUCLEOTIDE SEQUENCE [LARGE SCALE GENOMIC DNA]</scope>
</reference>
<feature type="domain" description="PHD-type" evidence="8">
    <location>
        <begin position="819"/>
        <end position="873"/>
    </location>
</feature>
<evidence type="ECO:0000313" key="9">
    <source>
        <dbReference type="EMBL" id="CAH3131998.1"/>
    </source>
</evidence>
<evidence type="ECO:0000256" key="2">
    <source>
        <dbReference type="ARBA" id="ARBA00022723"/>
    </source>
</evidence>
<gene>
    <name evidence="9" type="ORF">PLOB_00036375</name>
</gene>
<comment type="subcellular location">
    <subcellularLocation>
        <location evidence="1">Nucleus</location>
    </subcellularLocation>
</comment>
<dbReference type="PANTHER" id="PTHR46174:SF1">
    <property type="entry name" value="CXXC-TYPE ZINC FINGER PROTEIN 1"/>
    <property type="match status" value="1"/>
</dbReference>
<evidence type="ECO:0000256" key="4">
    <source>
        <dbReference type="ARBA" id="ARBA00022833"/>
    </source>
</evidence>
<dbReference type="EMBL" id="CALNXK010000050">
    <property type="protein sequence ID" value="CAH3131998.1"/>
    <property type="molecule type" value="Genomic_DNA"/>
</dbReference>
<proteinExistence type="predicted"/>
<protein>
    <recommendedName>
        <fullName evidence="8">PHD-type domain-containing protein</fullName>
    </recommendedName>
</protein>
<accession>A0ABN8P6L6</accession>
<dbReference type="PROSITE" id="PS01359">
    <property type="entry name" value="ZF_PHD_1"/>
    <property type="match status" value="1"/>
</dbReference>
<evidence type="ECO:0000256" key="5">
    <source>
        <dbReference type="ARBA" id="ARBA00023242"/>
    </source>
</evidence>
<evidence type="ECO:0000313" key="10">
    <source>
        <dbReference type="Proteomes" id="UP001159405"/>
    </source>
</evidence>
<sequence length="898" mass="103412">LWRRVFPLVKYDCEKAQRRLLQMPVACVRLKEGCFVLEKMTNELYEDKKCEISAKLNSCQIHRWKILSPNFLSFSIQHLTMERERMKHLMASSFNMSARQATKFGMSNLKKRAEKVVSAAEKISAIKNKHLYFAKVEQKVYLQSIGRTPDGFLTSSSSESECSDEEDEEMIPNEVNNERPLDTAQTCLEEPSTINQPSVNELGHESPTSQFRNDMPSTGSDVNSVVVRDILREVEWNWFAFVVLLESRFEKEGYSQEVFDQFLVDFASQLPNLGLPNDEFQLAEQSRAAYLSEVAQKEVRIHEIIEEVNSDDENDYGGAGGCCDESPDESEILRKLKLIKDRGKRLAKSEIELKGLNGRRKSQKTESSVLARHPDIGEVMENIVREADVGADKWRRTGVYTFTGDTKKEKRMTFKKLREKLCQHYGEKISHGTLLQLCVNRDKRRMSSKRYKGVANIKYQRPRKGFNLKFNPDAKWSHSLSKSLDKLQIDGKHIVLLNRDDQAGFRLDSTFTHKNMPSLNVDGPTVTTHTDFLNKHQTQLQTTSYNFTKTKTTSEVCIGVVKASGVHQKNPSQHAADLDMLQAMDHPKTVFLQEDSGEVKEIKCVRVDGASDEGPSHTEVQFLWTERHMNRPTKNTQIVTLVTTRSSGDSFLNRVELQNGCLSRAHSNLFISSTLCGEPCDEEGQFSEEKYRANMEAALKQYIERVDDSPCMWTTIKLQRGAIDHPFLERKSRLLVFLKGSVKQKAELRKQDHEEYEYFEKVWKVRQNHLDHNLPINYIFLLRCCGREGCPHPLCERSARHREIPVRTNQATVRDASKEIFCICCQPEGDKFMICCDQCGEWFHCDCIRITEEEGNKMADDDVSFVCQQCRKLVDDNSQTEILPKWYPDGPYFDFFPY</sequence>
<keyword evidence="2" id="KW-0479">Metal-binding</keyword>
<dbReference type="CDD" id="cd15552">
    <property type="entry name" value="PHD_PHF3_like"/>
    <property type="match status" value="1"/>
</dbReference>
<dbReference type="InterPro" id="IPR013083">
    <property type="entry name" value="Znf_RING/FYVE/PHD"/>
</dbReference>
<dbReference type="Proteomes" id="UP001159405">
    <property type="component" value="Unassembled WGS sequence"/>
</dbReference>
<dbReference type="InterPro" id="IPR019787">
    <property type="entry name" value="Znf_PHD-finger"/>
</dbReference>
<dbReference type="InterPro" id="IPR001965">
    <property type="entry name" value="Znf_PHD"/>
</dbReference>
<dbReference type="InterPro" id="IPR019786">
    <property type="entry name" value="Zinc_finger_PHD-type_CS"/>
</dbReference>
<name>A0ABN8P6L6_9CNID</name>
<dbReference type="SMART" id="SM00249">
    <property type="entry name" value="PHD"/>
    <property type="match status" value="1"/>
</dbReference>
<feature type="compositionally biased region" description="Polar residues" evidence="7">
    <location>
        <begin position="206"/>
        <end position="217"/>
    </location>
</feature>
<evidence type="ECO:0000256" key="1">
    <source>
        <dbReference type="ARBA" id="ARBA00004123"/>
    </source>
</evidence>